<dbReference type="Pfam" id="PF02779">
    <property type="entry name" value="Transket_pyr"/>
    <property type="match status" value="1"/>
</dbReference>
<organism evidence="14 15">
    <name type="scientific">Eiseniibacteriota bacterium</name>
    <dbReference type="NCBI Taxonomy" id="2212470"/>
    <lineage>
        <taxon>Bacteria</taxon>
        <taxon>Candidatus Eiseniibacteriota</taxon>
    </lineage>
</organism>
<dbReference type="PANTHER" id="PTHR43322:SF5">
    <property type="entry name" value="1-DEOXY-D-XYLULOSE-5-PHOSPHATE SYNTHASE, CHLOROPLASTIC"/>
    <property type="match status" value="1"/>
</dbReference>
<keyword evidence="11" id="KW-0414">Isoprene biosynthesis</keyword>
<keyword evidence="6 14" id="KW-0808">Transferase</keyword>
<evidence type="ECO:0000259" key="13">
    <source>
        <dbReference type="Pfam" id="PF02780"/>
    </source>
</evidence>
<dbReference type="SUPFAM" id="SSF52922">
    <property type="entry name" value="TK C-terminal domain-like"/>
    <property type="match status" value="1"/>
</dbReference>
<feature type="domain" description="Transketolase C-terminal" evidence="13">
    <location>
        <begin position="87"/>
        <end position="207"/>
    </location>
</feature>
<dbReference type="GO" id="GO:0019288">
    <property type="term" value="P:isopentenyl diphosphate biosynthetic process, methylerythritol 4-phosphate pathway"/>
    <property type="evidence" value="ECO:0007669"/>
    <property type="project" value="TreeGrafter"/>
</dbReference>
<keyword evidence="7" id="KW-0479">Metal-binding</keyword>
<evidence type="ECO:0000256" key="8">
    <source>
        <dbReference type="ARBA" id="ARBA00022842"/>
    </source>
</evidence>
<keyword evidence="10" id="KW-0786">Thiamine pyrophosphate</keyword>
<evidence type="ECO:0000256" key="5">
    <source>
        <dbReference type="ARBA" id="ARBA00013150"/>
    </source>
</evidence>
<dbReference type="Gene3D" id="3.40.50.970">
    <property type="match status" value="1"/>
</dbReference>
<sequence>QKLPVVFALDRGGLAGADGATHHGWGDLSFMRAIPGMVCMAPKDEQELGDLMATALTIEGGPSMVRFPRGAGPGVTMNPNFNLIPIGSWEKLEGGNDVALVATGAMVAIATKVSELLRREGIAATVVNGRFIKPMDENMLLEVTRDTGHVVTLEDNVLDGGFGSGILEVLAHHGVEVPVKRFGLPDRFVQHGSRNQLFEELGLDPNSLAASIALWLKCQPETVESRA</sequence>
<evidence type="ECO:0000256" key="9">
    <source>
        <dbReference type="ARBA" id="ARBA00022977"/>
    </source>
</evidence>
<dbReference type="AlphaFoldDB" id="A0A7Y2H2I2"/>
<keyword evidence="8" id="KW-0460">Magnesium</keyword>
<dbReference type="FunFam" id="3.40.50.920:FF:000002">
    <property type="entry name" value="1-deoxy-D-xylulose-5-phosphate synthase"/>
    <property type="match status" value="1"/>
</dbReference>
<comment type="caution">
    <text evidence="14">The sequence shown here is derived from an EMBL/GenBank/DDBJ whole genome shotgun (WGS) entry which is preliminary data.</text>
</comment>
<comment type="subunit">
    <text evidence="4">Homodimer.</text>
</comment>
<accession>A0A7Y2H2I2</accession>
<dbReference type="GO" id="GO:0009228">
    <property type="term" value="P:thiamine biosynthetic process"/>
    <property type="evidence" value="ECO:0007669"/>
    <property type="project" value="UniProtKB-KW"/>
</dbReference>
<evidence type="ECO:0000259" key="12">
    <source>
        <dbReference type="Pfam" id="PF02779"/>
    </source>
</evidence>
<protein>
    <recommendedName>
        <fullName evidence="5">1-deoxy-D-xylulose-5-phosphate synthase</fullName>
        <ecNumber evidence="5">2.2.1.7</ecNumber>
    </recommendedName>
</protein>
<dbReference type="GO" id="GO:0008661">
    <property type="term" value="F:1-deoxy-D-xylulose-5-phosphate synthase activity"/>
    <property type="evidence" value="ECO:0007669"/>
    <property type="project" value="UniProtKB-EC"/>
</dbReference>
<comment type="cofactor">
    <cofactor evidence="1">
        <name>Mg(2+)</name>
        <dbReference type="ChEBI" id="CHEBI:18420"/>
    </cofactor>
</comment>
<proteinExistence type="inferred from homology"/>
<dbReference type="GO" id="GO:0046872">
    <property type="term" value="F:metal ion binding"/>
    <property type="evidence" value="ECO:0007669"/>
    <property type="project" value="UniProtKB-KW"/>
</dbReference>
<keyword evidence="9" id="KW-0784">Thiamine biosynthesis</keyword>
<evidence type="ECO:0000256" key="4">
    <source>
        <dbReference type="ARBA" id="ARBA00011738"/>
    </source>
</evidence>
<evidence type="ECO:0000256" key="3">
    <source>
        <dbReference type="ARBA" id="ARBA00011081"/>
    </source>
</evidence>
<dbReference type="EMBL" id="JABDJR010000409">
    <property type="protein sequence ID" value="NNF07129.1"/>
    <property type="molecule type" value="Genomic_DNA"/>
</dbReference>
<comment type="similarity">
    <text evidence="3">Belongs to the transketolase family. DXPS subfamily.</text>
</comment>
<evidence type="ECO:0000256" key="11">
    <source>
        <dbReference type="ARBA" id="ARBA00023229"/>
    </source>
</evidence>
<comment type="pathway">
    <text evidence="2">Metabolic intermediate biosynthesis; 1-deoxy-D-xylulose 5-phosphate biosynthesis; 1-deoxy-D-xylulose 5-phosphate from D-glyceraldehyde 3-phosphate and pyruvate: step 1/1.</text>
</comment>
<dbReference type="Proteomes" id="UP000547674">
    <property type="component" value="Unassembled WGS sequence"/>
</dbReference>
<dbReference type="GO" id="GO:0016114">
    <property type="term" value="P:terpenoid biosynthetic process"/>
    <property type="evidence" value="ECO:0007669"/>
    <property type="project" value="InterPro"/>
</dbReference>
<evidence type="ECO:0000256" key="7">
    <source>
        <dbReference type="ARBA" id="ARBA00022723"/>
    </source>
</evidence>
<evidence type="ECO:0000313" key="15">
    <source>
        <dbReference type="Proteomes" id="UP000547674"/>
    </source>
</evidence>
<dbReference type="InterPro" id="IPR005477">
    <property type="entry name" value="Dxylulose-5-P_synthase"/>
</dbReference>
<reference evidence="14 15" key="1">
    <citation type="submission" date="2020-03" db="EMBL/GenBank/DDBJ databases">
        <title>Metabolic flexibility allows generalist bacteria to become dominant in a frequently disturbed ecosystem.</title>
        <authorList>
            <person name="Chen Y.-J."/>
            <person name="Leung P.M."/>
            <person name="Bay S.K."/>
            <person name="Hugenholtz P."/>
            <person name="Kessler A.J."/>
            <person name="Shelley G."/>
            <person name="Waite D.W."/>
            <person name="Cook P.L."/>
            <person name="Greening C."/>
        </authorList>
    </citation>
    <scope>NUCLEOTIDE SEQUENCE [LARGE SCALE GENOMIC DNA]</scope>
    <source>
        <strain evidence="14">SS_bin_28</strain>
    </source>
</reference>
<dbReference type="InterPro" id="IPR033248">
    <property type="entry name" value="Transketolase_C"/>
</dbReference>
<dbReference type="InterPro" id="IPR005475">
    <property type="entry name" value="Transketolase-like_Pyr-bd"/>
</dbReference>
<gene>
    <name evidence="14" type="ORF">HKN21_10245</name>
</gene>
<feature type="non-terminal residue" evidence="14">
    <location>
        <position position="1"/>
    </location>
</feature>
<dbReference type="Gene3D" id="3.40.50.920">
    <property type="match status" value="1"/>
</dbReference>
<feature type="domain" description="Transketolase-like pyrimidine-binding" evidence="12">
    <location>
        <begin position="1"/>
        <end position="71"/>
    </location>
</feature>
<dbReference type="SUPFAM" id="SSF52518">
    <property type="entry name" value="Thiamin diphosphate-binding fold (THDP-binding)"/>
    <property type="match status" value="1"/>
</dbReference>
<dbReference type="PANTHER" id="PTHR43322">
    <property type="entry name" value="1-D-DEOXYXYLULOSE 5-PHOSPHATE SYNTHASE-RELATED"/>
    <property type="match status" value="1"/>
</dbReference>
<evidence type="ECO:0000313" key="14">
    <source>
        <dbReference type="EMBL" id="NNF07129.1"/>
    </source>
</evidence>
<dbReference type="GO" id="GO:0005829">
    <property type="term" value="C:cytosol"/>
    <property type="evidence" value="ECO:0007669"/>
    <property type="project" value="TreeGrafter"/>
</dbReference>
<evidence type="ECO:0000256" key="6">
    <source>
        <dbReference type="ARBA" id="ARBA00022679"/>
    </source>
</evidence>
<evidence type="ECO:0000256" key="10">
    <source>
        <dbReference type="ARBA" id="ARBA00023052"/>
    </source>
</evidence>
<evidence type="ECO:0000256" key="1">
    <source>
        <dbReference type="ARBA" id="ARBA00001946"/>
    </source>
</evidence>
<dbReference type="UniPathway" id="UPA00064">
    <property type="reaction ID" value="UER00091"/>
</dbReference>
<dbReference type="Pfam" id="PF02780">
    <property type="entry name" value="Transketolase_C"/>
    <property type="match status" value="1"/>
</dbReference>
<dbReference type="InterPro" id="IPR009014">
    <property type="entry name" value="Transketo_C/PFOR_II"/>
</dbReference>
<name>A0A7Y2H2I2_UNCEI</name>
<dbReference type="EC" id="2.2.1.7" evidence="5"/>
<dbReference type="InterPro" id="IPR029061">
    <property type="entry name" value="THDP-binding"/>
</dbReference>
<evidence type="ECO:0000256" key="2">
    <source>
        <dbReference type="ARBA" id="ARBA00004980"/>
    </source>
</evidence>